<dbReference type="Proteomes" id="UP001200313">
    <property type="component" value="Unassembled WGS sequence"/>
</dbReference>
<gene>
    <name evidence="1" type="ORF">L0P79_17685</name>
</gene>
<name>A0ABS9MDJ8_9FIRM</name>
<sequence length="114" mass="12960">MTKAELKAALEKGQCMVDLLEFRSGQECEIFKSDRFVAGDEILYIPDLQLNEIHIERPIADPEELEDVLSQCYTGDDFLEECGGDMGLAIELFLYCDWQHPSSALPELQDEDDI</sequence>
<dbReference type="EMBL" id="JAKNJB010000047">
    <property type="protein sequence ID" value="MCG4528872.1"/>
    <property type="molecule type" value="Genomic_DNA"/>
</dbReference>
<evidence type="ECO:0000313" key="2">
    <source>
        <dbReference type="Proteomes" id="UP001200313"/>
    </source>
</evidence>
<evidence type="ECO:0000313" key="1">
    <source>
        <dbReference type="EMBL" id="MCG4528872.1"/>
    </source>
</evidence>
<keyword evidence="2" id="KW-1185">Reference proteome</keyword>
<protein>
    <submittedName>
        <fullName evidence="1">Uncharacterized protein</fullName>
    </submittedName>
</protein>
<dbReference type="RefSeq" id="WP_177697346.1">
    <property type="nucleotide sequence ID" value="NZ_JAKNJB010000047.1"/>
</dbReference>
<organism evidence="1 2">
    <name type="scientific">Intestinimonas massiliensis</name>
    <name type="common">ex Afouda et al. 2020</name>
    <dbReference type="NCBI Taxonomy" id="1673721"/>
    <lineage>
        <taxon>Bacteria</taxon>
        <taxon>Bacillati</taxon>
        <taxon>Bacillota</taxon>
        <taxon>Clostridia</taxon>
        <taxon>Eubacteriales</taxon>
        <taxon>Intestinimonas</taxon>
    </lineage>
</organism>
<proteinExistence type="predicted"/>
<accession>A0ABS9MDJ8</accession>
<reference evidence="1 2" key="1">
    <citation type="submission" date="2022-01" db="EMBL/GenBank/DDBJ databases">
        <title>Collection of gut derived symbiotic bacterial strains cultured from healthy donors.</title>
        <authorList>
            <person name="Lin H."/>
            <person name="Kohout C."/>
            <person name="Waligurski E."/>
            <person name="Pamer E.G."/>
        </authorList>
    </citation>
    <scope>NUCLEOTIDE SEQUENCE [LARGE SCALE GENOMIC DNA]</scope>
    <source>
        <strain evidence="1 2">DFI.3.7</strain>
    </source>
</reference>
<comment type="caution">
    <text evidence="1">The sequence shown here is derived from an EMBL/GenBank/DDBJ whole genome shotgun (WGS) entry which is preliminary data.</text>
</comment>